<dbReference type="AlphaFoldDB" id="A0A918KBM8"/>
<gene>
    <name evidence="1" type="ORF">GCM10007392_26890</name>
</gene>
<evidence type="ECO:0000313" key="1">
    <source>
        <dbReference type="EMBL" id="GGX57849.1"/>
    </source>
</evidence>
<dbReference type="Proteomes" id="UP000626148">
    <property type="component" value="Unassembled WGS sequence"/>
</dbReference>
<proteinExistence type="predicted"/>
<reference evidence="1" key="1">
    <citation type="journal article" date="2014" name="Int. J. Syst. Evol. Microbiol.">
        <title>Complete genome sequence of Corynebacterium casei LMG S-19264T (=DSM 44701T), isolated from a smear-ripened cheese.</title>
        <authorList>
            <consortium name="US DOE Joint Genome Institute (JGI-PGF)"/>
            <person name="Walter F."/>
            <person name="Albersmeier A."/>
            <person name="Kalinowski J."/>
            <person name="Ruckert C."/>
        </authorList>
    </citation>
    <scope>NUCLEOTIDE SEQUENCE</scope>
    <source>
        <strain evidence="1">KCTC 22169</strain>
    </source>
</reference>
<dbReference type="InterPro" id="IPR023991">
    <property type="entry name" value="Bacteriocin_IIb_lactobn/cerein"/>
</dbReference>
<accession>A0A918KBM8</accession>
<sequence length="57" mass="5733">MNQDFENTIAELDETEIEQVDGGFVCGGACIAGAAFAAGALFGAGVAIGWHAAENSD</sequence>
<dbReference type="RefSeq" id="WP_189609465.1">
    <property type="nucleotide sequence ID" value="NZ_BMXR01000006.1"/>
</dbReference>
<comment type="caution">
    <text evidence="1">The sequence shown here is derived from an EMBL/GenBank/DDBJ whole genome shotgun (WGS) entry which is preliminary data.</text>
</comment>
<dbReference type="NCBIfam" id="TIGR03949">
    <property type="entry name" value="bact_IIb_cerein"/>
    <property type="match status" value="1"/>
</dbReference>
<name>A0A918KBM8_9GAMM</name>
<dbReference type="EMBL" id="BMXR01000006">
    <property type="protein sequence ID" value="GGX57849.1"/>
    <property type="molecule type" value="Genomic_DNA"/>
</dbReference>
<organism evidence="1 2">
    <name type="scientific">Saccharospirillum salsuginis</name>
    <dbReference type="NCBI Taxonomy" id="418750"/>
    <lineage>
        <taxon>Bacteria</taxon>
        <taxon>Pseudomonadati</taxon>
        <taxon>Pseudomonadota</taxon>
        <taxon>Gammaproteobacteria</taxon>
        <taxon>Oceanospirillales</taxon>
        <taxon>Saccharospirillaceae</taxon>
        <taxon>Saccharospirillum</taxon>
    </lineage>
</organism>
<protein>
    <recommendedName>
        <fullName evidence="3">Class IIb bacteriocin, lactobin A/cerein 7B family</fullName>
    </recommendedName>
</protein>
<keyword evidence="2" id="KW-1185">Reference proteome</keyword>
<evidence type="ECO:0008006" key="3">
    <source>
        <dbReference type="Google" id="ProtNLM"/>
    </source>
</evidence>
<evidence type="ECO:0000313" key="2">
    <source>
        <dbReference type="Proteomes" id="UP000626148"/>
    </source>
</evidence>
<reference evidence="1" key="2">
    <citation type="submission" date="2020-09" db="EMBL/GenBank/DDBJ databases">
        <authorList>
            <person name="Sun Q."/>
            <person name="Kim S."/>
        </authorList>
    </citation>
    <scope>NUCLEOTIDE SEQUENCE</scope>
    <source>
        <strain evidence="1">KCTC 22169</strain>
    </source>
</reference>